<dbReference type="KEGG" id="bvz:BRAD3257_0041"/>
<evidence type="ECO:0000313" key="3">
    <source>
        <dbReference type="Proteomes" id="UP000246085"/>
    </source>
</evidence>
<gene>
    <name evidence="2" type="ORF">BRAD3257_0041</name>
</gene>
<evidence type="ECO:0000313" key="2">
    <source>
        <dbReference type="EMBL" id="SPP91219.1"/>
    </source>
</evidence>
<dbReference type="Proteomes" id="UP000246085">
    <property type="component" value="Chromosome BRAD3257"/>
</dbReference>
<name>A0A2U3PQ01_9BRAD</name>
<accession>A0A2U3PQ01</accession>
<evidence type="ECO:0000256" key="1">
    <source>
        <dbReference type="SAM" id="MobiDB-lite"/>
    </source>
</evidence>
<feature type="compositionally biased region" description="Basic and acidic residues" evidence="1">
    <location>
        <begin position="19"/>
        <end position="35"/>
    </location>
</feature>
<reference evidence="2 3" key="1">
    <citation type="submission" date="2018-03" db="EMBL/GenBank/DDBJ databases">
        <authorList>
            <person name="Gully D."/>
        </authorList>
    </citation>
    <scope>NUCLEOTIDE SEQUENCE [LARGE SCALE GENOMIC DNA]</scope>
    <source>
        <strain evidence="2">ORS3257</strain>
    </source>
</reference>
<feature type="region of interest" description="Disordered" evidence="1">
    <location>
        <begin position="1"/>
        <end position="35"/>
    </location>
</feature>
<sequence length="35" mass="3630">MPGLVPGIHALSFGGTKNVDGRDKPGHDGEDLNLD</sequence>
<protein>
    <submittedName>
        <fullName evidence="2">Uncharacterized protein</fullName>
    </submittedName>
</protein>
<dbReference type="EMBL" id="LS398110">
    <property type="protein sequence ID" value="SPP91219.1"/>
    <property type="molecule type" value="Genomic_DNA"/>
</dbReference>
<proteinExistence type="predicted"/>
<organism evidence="2 3">
    <name type="scientific">Bradyrhizobium vignae</name>
    <dbReference type="NCBI Taxonomy" id="1549949"/>
    <lineage>
        <taxon>Bacteria</taxon>
        <taxon>Pseudomonadati</taxon>
        <taxon>Pseudomonadota</taxon>
        <taxon>Alphaproteobacteria</taxon>
        <taxon>Hyphomicrobiales</taxon>
        <taxon>Nitrobacteraceae</taxon>
        <taxon>Bradyrhizobium</taxon>
    </lineage>
</organism>
<dbReference type="AlphaFoldDB" id="A0A2U3PQ01"/>